<gene>
    <name evidence="2" type="ORF">BG844_16425</name>
</gene>
<evidence type="ECO:0000313" key="3">
    <source>
        <dbReference type="Proteomes" id="UP000182486"/>
    </source>
</evidence>
<feature type="compositionally biased region" description="Low complexity" evidence="1">
    <location>
        <begin position="84"/>
        <end position="93"/>
    </location>
</feature>
<dbReference type="AlphaFoldDB" id="A0A1K0FK07"/>
<dbReference type="Proteomes" id="UP000182486">
    <property type="component" value="Unassembled WGS sequence"/>
</dbReference>
<keyword evidence="3" id="KW-1185">Reference proteome</keyword>
<protein>
    <recommendedName>
        <fullName evidence="4">Excreted virulence factor EspC (Type VII ESX diderm)</fullName>
    </recommendedName>
</protein>
<feature type="region of interest" description="Disordered" evidence="1">
    <location>
        <begin position="84"/>
        <end position="129"/>
    </location>
</feature>
<dbReference type="Pfam" id="PF10824">
    <property type="entry name" value="T7SS_ESX_EspC"/>
    <property type="match status" value="1"/>
</dbReference>
<sequence length="129" mass="13463">MPADDVRFPAAAVEHHAAGVDGIAEAVGRARSAVHEVTMDTQAYGQLCQFLPNLLSPVFALALDALDDAGDTLRDTADNLRAAAADHTATDNATSRRVRTAGGPLLDLPPSDRPPHVPSSLDPPPDLPL</sequence>
<evidence type="ECO:0000313" key="2">
    <source>
        <dbReference type="EMBL" id="OJF13199.1"/>
    </source>
</evidence>
<dbReference type="EMBL" id="MEIA01000167">
    <property type="protein sequence ID" value="OJF13199.1"/>
    <property type="molecule type" value="Genomic_DNA"/>
</dbReference>
<accession>A0A1K0FK07</accession>
<evidence type="ECO:0000256" key="1">
    <source>
        <dbReference type="SAM" id="MobiDB-lite"/>
    </source>
</evidence>
<organism evidence="2 3">
    <name type="scientific">Couchioplanes caeruleus subsp. caeruleus</name>
    <dbReference type="NCBI Taxonomy" id="56427"/>
    <lineage>
        <taxon>Bacteria</taxon>
        <taxon>Bacillati</taxon>
        <taxon>Actinomycetota</taxon>
        <taxon>Actinomycetes</taxon>
        <taxon>Micromonosporales</taxon>
        <taxon>Micromonosporaceae</taxon>
        <taxon>Couchioplanes</taxon>
    </lineage>
</organism>
<reference evidence="2 3" key="1">
    <citation type="submission" date="2016-09" db="EMBL/GenBank/DDBJ databases">
        <title>Couchioplanes caeruleus draft genome sequence.</title>
        <authorList>
            <person name="Sheehan J."/>
            <person name="Caffrey P."/>
        </authorList>
    </citation>
    <scope>NUCLEOTIDE SEQUENCE [LARGE SCALE GENOMIC DNA]</scope>
    <source>
        <strain evidence="2 3">DSM 43634</strain>
    </source>
</reference>
<evidence type="ECO:0008006" key="4">
    <source>
        <dbReference type="Google" id="ProtNLM"/>
    </source>
</evidence>
<dbReference type="RefSeq" id="WP_071806205.1">
    <property type="nucleotide sequence ID" value="NZ_MEIA01000167.1"/>
</dbReference>
<dbReference type="GO" id="GO:0009306">
    <property type="term" value="P:protein secretion"/>
    <property type="evidence" value="ECO:0007669"/>
    <property type="project" value="InterPro"/>
</dbReference>
<comment type="caution">
    <text evidence="2">The sequence shown here is derived from an EMBL/GenBank/DDBJ whole genome shotgun (WGS) entry which is preliminary data.</text>
</comment>
<dbReference type="InterPro" id="IPR022536">
    <property type="entry name" value="EspC"/>
</dbReference>
<name>A0A1K0FK07_9ACTN</name>
<proteinExistence type="predicted"/>